<evidence type="ECO:0000313" key="4">
    <source>
        <dbReference type="EMBL" id="EJT80721.1"/>
    </source>
</evidence>
<dbReference type="HOGENOM" id="CLU_439430_0_0_1"/>
<dbReference type="SUPFAM" id="SSF49879">
    <property type="entry name" value="SMAD/FHA domain"/>
    <property type="match status" value="1"/>
</dbReference>
<reference evidence="5" key="5">
    <citation type="submission" date="2018-04" db="UniProtKB">
        <authorList>
            <consortium name="EnsemblFungi"/>
        </authorList>
    </citation>
    <scope>IDENTIFICATION</scope>
    <source>
        <strain evidence="5">R3-111a-1</strain>
    </source>
</reference>
<dbReference type="EMBL" id="GL385395">
    <property type="protein sequence ID" value="EJT80721.1"/>
    <property type="molecule type" value="Genomic_DNA"/>
</dbReference>
<dbReference type="PANTHER" id="PTHR15715:SF48">
    <property type="entry name" value="FHA DOMAIN-CONTAINING PROTEIN"/>
    <property type="match status" value="1"/>
</dbReference>
<dbReference type="InterPro" id="IPR008984">
    <property type="entry name" value="SMAD_FHA_dom_sf"/>
</dbReference>
<dbReference type="RefSeq" id="XP_009216730.1">
    <property type="nucleotide sequence ID" value="XM_009218466.1"/>
</dbReference>
<feature type="compositionally biased region" description="Polar residues" evidence="1">
    <location>
        <begin position="212"/>
        <end position="221"/>
    </location>
</feature>
<keyword evidence="2" id="KW-0472">Membrane</keyword>
<proteinExistence type="predicted"/>
<dbReference type="PROSITE" id="PS50006">
    <property type="entry name" value="FHA_DOMAIN"/>
    <property type="match status" value="1"/>
</dbReference>
<protein>
    <recommendedName>
        <fullName evidence="3">FHA domain-containing protein</fullName>
    </recommendedName>
</protein>
<dbReference type="VEuPathDB" id="FungiDB:GGTG_00715"/>
<sequence length="622" mass="66265">MASSDSDLMVTLTDTSKSATNTQRLIRVTRQNPIIRFGRASKTQAKGRVAADNNALYDSPVMSREHAELIADVDAKTLAVLDVGSTHGTFLNGSDHPITKNTEHAVKTGDKLRFGIAINRDRDAFTPITVELGYEFTSRCGPVTFQVPDDSADEDAQADHVDLTQGEDADIVDLTSEAACSPSLSKHIDLTSEAAPSPSRERFAAPSESTDDQVSGFTSGLETRPSVIEGALNGEIGSAVSNTISPAHEEIGCPTVLSDEEADAVYGEVGKQTGEYSGFDSELEIDTDMDADMEVDMEAEMEAEMDSEMASSDDEDYSDQESSEDDSGSEIHDLYAWDSDSDNDNSESVEDMIGVGVWPYSPLFQTTSSNSLAVETRRPAATPFQVEPPYVEVNIPSAITLRAPSPSDAALIRRPMVAPAPALAPVTAPAPVPAPVHTHEEFLAARQDNKEKLINTNRQIPGPIISQSLVGQLEPLPLLTQPTGPFSALLNDESVNSAFTYEKKKQDVSATGLKEQPRVSAKRKAAEISEASDKELGEMGCGGPKDHQDSHSAQANPAPPQAPSLDQALALPVLEQSNVSLDEPRPIKRLRRFASSVGIAAIGGITVGAVVFGSLAATCPAF</sequence>
<evidence type="ECO:0000256" key="1">
    <source>
        <dbReference type="SAM" id="MobiDB-lite"/>
    </source>
</evidence>
<dbReference type="Proteomes" id="UP000006039">
    <property type="component" value="Unassembled WGS sequence"/>
</dbReference>
<feature type="region of interest" description="Disordered" evidence="1">
    <location>
        <begin position="302"/>
        <end position="348"/>
    </location>
</feature>
<accession>J3NHH8</accession>
<dbReference type="Pfam" id="PF00498">
    <property type="entry name" value="FHA"/>
    <property type="match status" value="1"/>
</dbReference>
<gene>
    <name evidence="5" type="primary">20341173</name>
    <name evidence="4" type="ORF">GGTG_00715</name>
</gene>
<keyword evidence="6" id="KW-1185">Reference proteome</keyword>
<evidence type="ECO:0000313" key="5">
    <source>
        <dbReference type="EnsemblFungi" id="EJT80721"/>
    </source>
</evidence>
<keyword evidence="2" id="KW-1133">Transmembrane helix</keyword>
<keyword evidence="2" id="KW-0812">Transmembrane</keyword>
<feature type="region of interest" description="Disordered" evidence="1">
    <location>
        <begin position="189"/>
        <end position="222"/>
    </location>
</feature>
<dbReference type="EnsemblFungi" id="EJT80721">
    <property type="protein sequence ID" value="EJT80721"/>
    <property type="gene ID" value="GGTG_00715"/>
</dbReference>
<dbReference type="OrthoDB" id="4096268at2759"/>
<feature type="domain" description="FHA" evidence="3">
    <location>
        <begin position="35"/>
        <end position="96"/>
    </location>
</feature>
<reference evidence="4" key="3">
    <citation type="submission" date="2010-09" db="EMBL/GenBank/DDBJ databases">
        <title>Annotation of Gaeumannomyces graminis var. tritici R3-111a-1.</title>
        <authorList>
            <consortium name="The Broad Institute Genome Sequencing Platform"/>
            <person name="Ma L.-J."/>
            <person name="Dead R."/>
            <person name="Young S.K."/>
            <person name="Zeng Q."/>
            <person name="Gargeya S."/>
            <person name="Fitzgerald M."/>
            <person name="Haas B."/>
            <person name="Abouelleil A."/>
            <person name="Alvarado L."/>
            <person name="Arachchi H.M."/>
            <person name="Berlin A."/>
            <person name="Brown A."/>
            <person name="Chapman S.B."/>
            <person name="Chen Z."/>
            <person name="Dunbar C."/>
            <person name="Freedman E."/>
            <person name="Gearin G."/>
            <person name="Gellesch M."/>
            <person name="Goldberg J."/>
            <person name="Griggs A."/>
            <person name="Gujja S."/>
            <person name="Heiman D."/>
            <person name="Howarth C."/>
            <person name="Larson L."/>
            <person name="Lui A."/>
            <person name="MacDonald P.J.P."/>
            <person name="Mehta T."/>
            <person name="Montmayeur A."/>
            <person name="Murphy C."/>
            <person name="Neiman D."/>
            <person name="Pearson M."/>
            <person name="Priest M."/>
            <person name="Roberts A."/>
            <person name="Saif S."/>
            <person name="Shea T."/>
            <person name="Shenoy N."/>
            <person name="Sisk P."/>
            <person name="Stolte C."/>
            <person name="Sykes S."/>
            <person name="Yandava C."/>
            <person name="Wortman J."/>
            <person name="Nusbaum C."/>
            <person name="Birren B."/>
        </authorList>
    </citation>
    <scope>NUCLEOTIDE SEQUENCE</scope>
    <source>
        <strain evidence="4">R3-111a-1</strain>
    </source>
</reference>
<reference evidence="5" key="4">
    <citation type="journal article" date="2015" name="G3 (Bethesda)">
        <title>Genome sequences of three phytopathogenic species of the Magnaporthaceae family of fungi.</title>
        <authorList>
            <person name="Okagaki L.H."/>
            <person name="Nunes C.C."/>
            <person name="Sailsbery J."/>
            <person name="Clay B."/>
            <person name="Brown D."/>
            <person name="John T."/>
            <person name="Oh Y."/>
            <person name="Young N."/>
            <person name="Fitzgerald M."/>
            <person name="Haas B.J."/>
            <person name="Zeng Q."/>
            <person name="Young S."/>
            <person name="Adiconis X."/>
            <person name="Fan L."/>
            <person name="Levin J.Z."/>
            <person name="Mitchell T.K."/>
            <person name="Okubara P.A."/>
            <person name="Farman M.L."/>
            <person name="Kohn L.M."/>
            <person name="Birren B."/>
            <person name="Ma L.-J."/>
            <person name="Dean R.A."/>
        </authorList>
    </citation>
    <scope>NUCLEOTIDE SEQUENCE</scope>
    <source>
        <strain evidence="5">R3-111a-1</strain>
    </source>
</reference>
<feature type="region of interest" description="Disordered" evidence="1">
    <location>
        <begin position="504"/>
        <end position="564"/>
    </location>
</feature>
<feature type="compositionally biased region" description="Basic and acidic residues" evidence="1">
    <location>
        <begin position="524"/>
        <end position="537"/>
    </location>
</feature>
<evidence type="ECO:0000259" key="3">
    <source>
        <dbReference type="PROSITE" id="PS50006"/>
    </source>
</evidence>
<dbReference type="STRING" id="644352.J3NHH8"/>
<dbReference type="InterPro" id="IPR000253">
    <property type="entry name" value="FHA_dom"/>
</dbReference>
<evidence type="ECO:0000313" key="6">
    <source>
        <dbReference type="Proteomes" id="UP000006039"/>
    </source>
</evidence>
<name>J3NHH8_GAET3</name>
<dbReference type="GO" id="GO:0005737">
    <property type="term" value="C:cytoplasm"/>
    <property type="evidence" value="ECO:0007669"/>
    <property type="project" value="TreeGrafter"/>
</dbReference>
<feature type="transmembrane region" description="Helical" evidence="2">
    <location>
        <begin position="593"/>
        <end position="617"/>
    </location>
</feature>
<dbReference type="PANTHER" id="PTHR15715">
    <property type="entry name" value="CENTROSOMAL PROTEIN OF 170 KDA"/>
    <property type="match status" value="1"/>
</dbReference>
<dbReference type="GeneID" id="20341173"/>
<dbReference type="InterPro" id="IPR051176">
    <property type="entry name" value="Cent_Immune-Sig_Mod"/>
</dbReference>
<reference evidence="4" key="2">
    <citation type="submission" date="2010-07" db="EMBL/GenBank/DDBJ databases">
        <authorList>
            <consortium name="The Broad Institute Genome Sequencing Platform"/>
            <consortium name="Broad Institute Genome Sequencing Center for Infectious Disease"/>
            <person name="Ma L.-J."/>
            <person name="Dead R."/>
            <person name="Young S."/>
            <person name="Zeng Q."/>
            <person name="Koehrsen M."/>
            <person name="Alvarado L."/>
            <person name="Berlin A."/>
            <person name="Chapman S.B."/>
            <person name="Chen Z."/>
            <person name="Freedman E."/>
            <person name="Gellesch M."/>
            <person name="Goldberg J."/>
            <person name="Griggs A."/>
            <person name="Gujja S."/>
            <person name="Heilman E.R."/>
            <person name="Heiman D."/>
            <person name="Hepburn T."/>
            <person name="Howarth C."/>
            <person name="Jen D."/>
            <person name="Larson L."/>
            <person name="Mehta T."/>
            <person name="Neiman D."/>
            <person name="Pearson M."/>
            <person name="Roberts A."/>
            <person name="Saif S."/>
            <person name="Shea T."/>
            <person name="Shenoy N."/>
            <person name="Sisk P."/>
            <person name="Stolte C."/>
            <person name="Sykes S."/>
            <person name="Walk T."/>
            <person name="White J."/>
            <person name="Yandava C."/>
            <person name="Haas B."/>
            <person name="Nusbaum C."/>
            <person name="Birren B."/>
        </authorList>
    </citation>
    <scope>NUCLEOTIDE SEQUENCE</scope>
    <source>
        <strain evidence="4">R3-111a-1</strain>
    </source>
</reference>
<reference evidence="6" key="1">
    <citation type="submission" date="2010-07" db="EMBL/GenBank/DDBJ databases">
        <title>The genome sequence of Gaeumannomyces graminis var. tritici strain R3-111a-1.</title>
        <authorList>
            <consortium name="The Broad Institute Genome Sequencing Platform"/>
            <person name="Ma L.-J."/>
            <person name="Dead R."/>
            <person name="Young S."/>
            <person name="Zeng Q."/>
            <person name="Koehrsen M."/>
            <person name="Alvarado L."/>
            <person name="Berlin A."/>
            <person name="Chapman S.B."/>
            <person name="Chen Z."/>
            <person name="Freedman E."/>
            <person name="Gellesch M."/>
            <person name="Goldberg J."/>
            <person name="Griggs A."/>
            <person name="Gujja S."/>
            <person name="Heilman E.R."/>
            <person name="Heiman D."/>
            <person name="Hepburn T."/>
            <person name="Howarth C."/>
            <person name="Jen D."/>
            <person name="Larson L."/>
            <person name="Mehta T."/>
            <person name="Neiman D."/>
            <person name="Pearson M."/>
            <person name="Roberts A."/>
            <person name="Saif S."/>
            <person name="Shea T."/>
            <person name="Shenoy N."/>
            <person name="Sisk P."/>
            <person name="Stolte C."/>
            <person name="Sykes S."/>
            <person name="Walk T."/>
            <person name="White J."/>
            <person name="Yandava C."/>
            <person name="Haas B."/>
            <person name="Nusbaum C."/>
            <person name="Birren B."/>
        </authorList>
    </citation>
    <scope>NUCLEOTIDE SEQUENCE [LARGE SCALE GENOMIC DNA]</scope>
    <source>
        <strain evidence="6">R3-111a-1</strain>
    </source>
</reference>
<evidence type="ECO:0000256" key="2">
    <source>
        <dbReference type="SAM" id="Phobius"/>
    </source>
</evidence>
<dbReference type="AlphaFoldDB" id="J3NHH8"/>
<dbReference type="SMART" id="SM00240">
    <property type="entry name" value="FHA"/>
    <property type="match status" value="1"/>
</dbReference>
<dbReference type="Gene3D" id="2.60.200.20">
    <property type="match status" value="1"/>
</dbReference>
<feature type="compositionally biased region" description="Acidic residues" evidence="1">
    <location>
        <begin position="302"/>
        <end position="328"/>
    </location>
</feature>
<feature type="compositionally biased region" description="Acidic residues" evidence="1">
    <location>
        <begin position="339"/>
        <end position="348"/>
    </location>
</feature>
<organism evidence="4">
    <name type="scientific">Gaeumannomyces tritici (strain R3-111a-1)</name>
    <name type="common">Wheat and barley take-all root rot fungus</name>
    <name type="synonym">Gaeumannomyces graminis var. tritici</name>
    <dbReference type="NCBI Taxonomy" id="644352"/>
    <lineage>
        <taxon>Eukaryota</taxon>
        <taxon>Fungi</taxon>
        <taxon>Dikarya</taxon>
        <taxon>Ascomycota</taxon>
        <taxon>Pezizomycotina</taxon>
        <taxon>Sordariomycetes</taxon>
        <taxon>Sordariomycetidae</taxon>
        <taxon>Magnaporthales</taxon>
        <taxon>Magnaporthaceae</taxon>
        <taxon>Gaeumannomyces</taxon>
    </lineage>
</organism>
<dbReference type="eggNOG" id="KOG3872">
    <property type="taxonomic scope" value="Eukaryota"/>
</dbReference>